<dbReference type="GO" id="GO:0016020">
    <property type="term" value="C:membrane"/>
    <property type="evidence" value="ECO:0007669"/>
    <property type="project" value="InterPro"/>
</dbReference>
<dbReference type="Pfam" id="PF07730">
    <property type="entry name" value="HisKA_3"/>
    <property type="match status" value="1"/>
</dbReference>
<evidence type="ECO:0000313" key="12">
    <source>
        <dbReference type="Proteomes" id="UP000251047"/>
    </source>
</evidence>
<keyword evidence="5" id="KW-0547">Nucleotide-binding</keyword>
<accession>A0A364VC54</accession>
<keyword evidence="9" id="KW-1133">Transmembrane helix</keyword>
<feature type="transmembrane region" description="Helical" evidence="9">
    <location>
        <begin position="107"/>
        <end position="123"/>
    </location>
</feature>
<evidence type="ECO:0000256" key="6">
    <source>
        <dbReference type="ARBA" id="ARBA00022777"/>
    </source>
</evidence>
<keyword evidence="4" id="KW-0808">Transferase</keyword>
<dbReference type="GO" id="GO:0000155">
    <property type="term" value="F:phosphorelay sensor kinase activity"/>
    <property type="evidence" value="ECO:0007669"/>
    <property type="project" value="InterPro"/>
</dbReference>
<keyword evidence="9" id="KW-0812">Transmembrane</keyword>
<keyword evidence="9" id="KW-0472">Membrane</keyword>
<evidence type="ECO:0000256" key="3">
    <source>
        <dbReference type="ARBA" id="ARBA00022553"/>
    </source>
</evidence>
<sequence>MPRFGDAILASAAVLMALLYTASPTPVSSTVGVSQTVISWCFVPCLLYWRSCPRGSSVGLVVCLTGWAATWFVALPENPGFSPWLIAAPMAVFSPALLCNQSRYPRAVLAVTMVGSLASPVMWKLNNELRMQYSHGSEFLIRLSLHWLLLVCTYFIARRIHAKEVERLRTMRQAQREERLLISREIHDLLAHSLTLIKVQSSAGLITANTNPSSAVDTLSSIKQEADRALLEVRKVVRALRSQDSGTPTPTAPEASIGTVLDSFRHAGLRINANLPAEPAELDPLTDLALTRITAEALTNVVRHQGDDATVSISLKYGSEVRLLVESWGRRQHNSSGSSTGLIGLRERADALGGAVTAGGDPQHFQLTAILPLKEH</sequence>
<evidence type="ECO:0000256" key="8">
    <source>
        <dbReference type="ARBA" id="ARBA00023012"/>
    </source>
</evidence>
<evidence type="ECO:0000256" key="5">
    <source>
        <dbReference type="ARBA" id="ARBA00022741"/>
    </source>
</evidence>
<evidence type="ECO:0000256" key="4">
    <source>
        <dbReference type="ARBA" id="ARBA00022679"/>
    </source>
</evidence>
<feature type="transmembrane region" description="Helical" evidence="9">
    <location>
        <begin position="139"/>
        <end position="157"/>
    </location>
</feature>
<dbReference type="PANTHER" id="PTHR24421:SF10">
    <property type="entry name" value="NITRATE_NITRITE SENSOR PROTEIN NARQ"/>
    <property type="match status" value="1"/>
</dbReference>
<comment type="catalytic activity">
    <reaction evidence="1">
        <text>ATP + protein L-histidine = ADP + protein N-phospho-L-histidine.</text>
        <dbReference type="EC" id="2.7.13.3"/>
    </reaction>
</comment>
<dbReference type="CDD" id="cd16917">
    <property type="entry name" value="HATPase_UhpB-NarQ-NarX-like"/>
    <property type="match status" value="1"/>
</dbReference>
<feature type="transmembrane region" description="Helical" evidence="9">
    <location>
        <begin position="56"/>
        <end position="75"/>
    </location>
</feature>
<dbReference type="InterPro" id="IPR050482">
    <property type="entry name" value="Sensor_HK_TwoCompSys"/>
</dbReference>
<dbReference type="EMBL" id="PHQP01000024">
    <property type="protein sequence ID" value="RAV34217.1"/>
    <property type="molecule type" value="Genomic_DNA"/>
</dbReference>
<proteinExistence type="predicted"/>
<dbReference type="GO" id="GO:0005524">
    <property type="term" value="F:ATP binding"/>
    <property type="evidence" value="ECO:0007669"/>
    <property type="project" value="UniProtKB-KW"/>
</dbReference>
<organism evidence="11 12">
    <name type="scientific">Corynebacterium heidelbergense</name>
    <dbReference type="NCBI Taxonomy" id="2055947"/>
    <lineage>
        <taxon>Bacteria</taxon>
        <taxon>Bacillati</taxon>
        <taxon>Actinomycetota</taxon>
        <taxon>Actinomycetes</taxon>
        <taxon>Mycobacteriales</taxon>
        <taxon>Corynebacteriaceae</taxon>
        <taxon>Corynebacterium</taxon>
    </lineage>
</organism>
<dbReference type="PANTHER" id="PTHR24421">
    <property type="entry name" value="NITRATE/NITRITE SENSOR PROTEIN NARX-RELATED"/>
    <property type="match status" value="1"/>
</dbReference>
<dbReference type="AlphaFoldDB" id="A0A364VC54"/>
<dbReference type="SUPFAM" id="SSF55874">
    <property type="entry name" value="ATPase domain of HSP90 chaperone/DNA topoisomerase II/histidine kinase"/>
    <property type="match status" value="1"/>
</dbReference>
<gene>
    <name evidence="11" type="ORF">CWC39_04485</name>
</gene>
<dbReference type="EC" id="2.7.13.3" evidence="2"/>
<evidence type="ECO:0000256" key="1">
    <source>
        <dbReference type="ARBA" id="ARBA00000085"/>
    </source>
</evidence>
<evidence type="ECO:0000259" key="10">
    <source>
        <dbReference type="Pfam" id="PF07730"/>
    </source>
</evidence>
<feature type="transmembrane region" description="Helical" evidence="9">
    <location>
        <begin position="81"/>
        <end position="100"/>
    </location>
</feature>
<comment type="caution">
    <text evidence="11">The sequence shown here is derived from an EMBL/GenBank/DDBJ whole genome shotgun (WGS) entry which is preliminary data.</text>
</comment>
<feature type="domain" description="Signal transduction histidine kinase subgroup 3 dimerisation and phosphoacceptor" evidence="10">
    <location>
        <begin position="178"/>
        <end position="244"/>
    </location>
</feature>
<dbReference type="GO" id="GO:0046983">
    <property type="term" value="F:protein dimerization activity"/>
    <property type="evidence" value="ECO:0007669"/>
    <property type="project" value="InterPro"/>
</dbReference>
<dbReference type="InterPro" id="IPR011712">
    <property type="entry name" value="Sig_transdc_His_kin_sub3_dim/P"/>
</dbReference>
<keyword evidence="8" id="KW-0902">Two-component regulatory system</keyword>
<keyword evidence="7" id="KW-0067">ATP-binding</keyword>
<evidence type="ECO:0000256" key="7">
    <source>
        <dbReference type="ARBA" id="ARBA00022840"/>
    </source>
</evidence>
<feature type="transmembrane region" description="Helical" evidence="9">
    <location>
        <begin position="31"/>
        <end position="49"/>
    </location>
</feature>
<dbReference type="OrthoDB" id="227596at2"/>
<dbReference type="InterPro" id="IPR036890">
    <property type="entry name" value="HATPase_C_sf"/>
</dbReference>
<dbReference type="Proteomes" id="UP000251047">
    <property type="component" value="Unassembled WGS sequence"/>
</dbReference>
<dbReference type="Gene3D" id="1.20.5.1930">
    <property type="match status" value="1"/>
</dbReference>
<dbReference type="Gene3D" id="3.30.565.10">
    <property type="entry name" value="Histidine kinase-like ATPase, C-terminal domain"/>
    <property type="match status" value="1"/>
</dbReference>
<keyword evidence="6 11" id="KW-0418">Kinase</keyword>
<evidence type="ECO:0000256" key="2">
    <source>
        <dbReference type="ARBA" id="ARBA00012438"/>
    </source>
</evidence>
<evidence type="ECO:0000313" key="11">
    <source>
        <dbReference type="EMBL" id="RAV34217.1"/>
    </source>
</evidence>
<keyword evidence="3" id="KW-0597">Phosphoprotein</keyword>
<reference evidence="11 12" key="1">
    <citation type="journal article" date="2018" name="Syst. Appl. Microbiol.">
        <title>Corynebacterium heidelbergense sp. nov., isolated from the preen glands of Egyptian geese (Alopochen aegyptiacus).</title>
        <authorList>
            <person name="Braun M.S."/>
            <person name="Wang E."/>
            <person name="Zimmermann S."/>
            <person name="Wink M."/>
        </authorList>
    </citation>
    <scope>NUCLEOTIDE SEQUENCE [LARGE SCALE GENOMIC DNA]</scope>
    <source>
        <strain evidence="11 12">DSM 104638</strain>
    </source>
</reference>
<name>A0A364VC54_9CORY</name>
<evidence type="ECO:0000256" key="9">
    <source>
        <dbReference type="SAM" id="Phobius"/>
    </source>
</evidence>
<protein>
    <recommendedName>
        <fullName evidence="2">histidine kinase</fullName>
        <ecNumber evidence="2">2.7.13.3</ecNumber>
    </recommendedName>
</protein>